<reference evidence="2" key="1">
    <citation type="submission" date="2018-01" db="EMBL/GenBank/DDBJ databases">
        <title>An insight into the sialome of Amazonian anophelines.</title>
        <authorList>
            <person name="Ribeiro J.M."/>
            <person name="Scarpassa V."/>
            <person name="Calvo E."/>
        </authorList>
    </citation>
    <scope>NUCLEOTIDE SEQUENCE</scope>
    <source>
        <tissue evidence="2">Salivary glands</tissue>
    </source>
</reference>
<feature type="chain" id="PRO_5014863046" evidence="1">
    <location>
        <begin position="25"/>
        <end position="85"/>
    </location>
</feature>
<keyword evidence="1" id="KW-0732">Signal</keyword>
<evidence type="ECO:0000256" key="1">
    <source>
        <dbReference type="SAM" id="SignalP"/>
    </source>
</evidence>
<organism evidence="2">
    <name type="scientific">Anopheles braziliensis</name>
    <dbReference type="NCBI Taxonomy" id="58242"/>
    <lineage>
        <taxon>Eukaryota</taxon>
        <taxon>Metazoa</taxon>
        <taxon>Ecdysozoa</taxon>
        <taxon>Arthropoda</taxon>
        <taxon>Hexapoda</taxon>
        <taxon>Insecta</taxon>
        <taxon>Pterygota</taxon>
        <taxon>Neoptera</taxon>
        <taxon>Endopterygota</taxon>
        <taxon>Diptera</taxon>
        <taxon>Nematocera</taxon>
        <taxon>Culicoidea</taxon>
        <taxon>Culicidae</taxon>
        <taxon>Anophelinae</taxon>
        <taxon>Anopheles</taxon>
    </lineage>
</organism>
<evidence type="ECO:0000313" key="2">
    <source>
        <dbReference type="EMBL" id="MBW32567.1"/>
    </source>
</evidence>
<feature type="signal peptide" evidence="1">
    <location>
        <begin position="1"/>
        <end position="24"/>
    </location>
</feature>
<protein>
    <submittedName>
        <fullName evidence="2">Putative secreted peptide</fullName>
    </submittedName>
</protein>
<name>A0A2M3ZVH1_9DIPT</name>
<accession>A0A2M3ZVH1</accession>
<dbReference type="EMBL" id="GGFM01011816">
    <property type="protein sequence ID" value="MBW32567.1"/>
    <property type="molecule type" value="Transcribed_RNA"/>
</dbReference>
<sequence length="85" mass="8821">MLPFGMARLFMLLILTSLASGISAVGVPNSSTPGSVWSSLLSASDSTVMSGVAHSSSPESEFGVCGRRSFISNRLLVVTVFVGVR</sequence>
<proteinExistence type="predicted"/>
<dbReference type="AlphaFoldDB" id="A0A2M3ZVH1"/>